<dbReference type="CDD" id="cd09756">
    <property type="entry name" value="Cas5_I-E"/>
    <property type="match status" value="1"/>
</dbReference>
<evidence type="ECO:0000313" key="2">
    <source>
        <dbReference type="EMBL" id="ONH81908.1"/>
    </source>
</evidence>
<dbReference type="Pfam" id="PF09704">
    <property type="entry name" value="Cas_Cas5d"/>
    <property type="match status" value="1"/>
</dbReference>
<evidence type="ECO:0000256" key="1">
    <source>
        <dbReference type="ARBA" id="ARBA00023118"/>
    </source>
</evidence>
<dbReference type="GO" id="GO:0043571">
    <property type="term" value="P:maintenance of CRISPR repeat elements"/>
    <property type="evidence" value="ECO:0007669"/>
    <property type="project" value="InterPro"/>
</dbReference>
<name>A0A1S8D2S8_9PROT</name>
<protein>
    <submittedName>
        <fullName evidence="2">Type I-E CRISPR-associated protein Cas5/CasD</fullName>
    </submittedName>
</protein>
<dbReference type="InterPro" id="IPR010147">
    <property type="entry name" value="CRISPR-assoc_prot_CasD"/>
</dbReference>
<dbReference type="NCBIfam" id="TIGR02593">
    <property type="entry name" value="CRISPR_cas5"/>
    <property type="match status" value="1"/>
</dbReference>
<dbReference type="GO" id="GO:0051607">
    <property type="term" value="P:defense response to virus"/>
    <property type="evidence" value="ECO:0007669"/>
    <property type="project" value="UniProtKB-KW"/>
</dbReference>
<dbReference type="InterPro" id="IPR013422">
    <property type="entry name" value="CRISPR-assoc_prot_Cas5_N"/>
</dbReference>
<dbReference type="NCBIfam" id="TIGR01868">
    <property type="entry name" value="casD_Cas5e"/>
    <property type="match status" value="1"/>
</dbReference>
<evidence type="ECO:0000313" key="3">
    <source>
        <dbReference type="Proteomes" id="UP000054844"/>
    </source>
</evidence>
<proteinExistence type="predicted"/>
<sequence>MPAYLTFALVAPLASFGGIAVGERRGGWDRPARSAVLGLLGACLGVEREDDAAQAALAADYGLALLCHAPGRLLPDYHTAQVPPAARNRRFVTRAEELASRDLNTVLSRRDYRSGAWHLGALWARGEAPRWSLEQLREAMEQPAFVPYLGRKSCPLGLPLAPEMTEAEDPVRALERRHAEGPEARLLLPRAGWREITMRDALADQPANPLIVLDAADAADGPRLLRVEMRRDQPRSRRRWQFDLRREAVLRGTAT</sequence>
<dbReference type="AlphaFoldDB" id="A0A1S8D2S8"/>
<dbReference type="InterPro" id="IPR021124">
    <property type="entry name" value="CRISPR-assoc_prot_Cas5"/>
</dbReference>
<dbReference type="GO" id="GO:0003723">
    <property type="term" value="F:RNA binding"/>
    <property type="evidence" value="ECO:0007669"/>
    <property type="project" value="InterPro"/>
</dbReference>
<comment type="caution">
    <text evidence="2">The sequence shown here is derived from an EMBL/GenBank/DDBJ whole genome shotgun (WGS) entry which is preliminary data.</text>
</comment>
<dbReference type="RefSeq" id="WP_058389302.1">
    <property type="nucleotide sequence ID" value="NZ_LLWF02000083.1"/>
</dbReference>
<keyword evidence="3" id="KW-1185">Reference proteome</keyword>
<reference evidence="2" key="1">
    <citation type="submission" date="2016-12" db="EMBL/GenBank/DDBJ databases">
        <title>Draft genome sequence of Roseomonas mucosa strain AU37, isolated from a peripheral intravenous catheter.</title>
        <authorList>
            <person name="Choudhury M.A."/>
            <person name="Sidjabat H.E."/>
            <person name="Wailan A.M."/>
            <person name="Zhang L."/>
            <person name="Marsh N.M."/>
            <person name="Rickard C.M."/>
            <person name="Davies M."/>
            <person name="Mcmillan D.J."/>
        </authorList>
    </citation>
    <scope>NUCLEOTIDE SEQUENCE [LARGE SCALE GENOMIC DNA]</scope>
    <source>
        <strain evidence="2">AU37</strain>
    </source>
</reference>
<accession>A0A1S8D2S8</accession>
<organism evidence="2 3">
    <name type="scientific">Roseomonas mucosa</name>
    <dbReference type="NCBI Taxonomy" id="207340"/>
    <lineage>
        <taxon>Bacteria</taxon>
        <taxon>Pseudomonadati</taxon>
        <taxon>Pseudomonadota</taxon>
        <taxon>Alphaproteobacteria</taxon>
        <taxon>Acetobacterales</taxon>
        <taxon>Roseomonadaceae</taxon>
        <taxon>Roseomonas</taxon>
    </lineage>
</organism>
<dbReference type="Gene3D" id="3.30.70.2660">
    <property type="match status" value="1"/>
</dbReference>
<dbReference type="EMBL" id="LLWF02000083">
    <property type="protein sequence ID" value="ONH81908.1"/>
    <property type="molecule type" value="Genomic_DNA"/>
</dbReference>
<gene>
    <name evidence="2" type="ORF">APZ41_017405</name>
</gene>
<keyword evidence="1" id="KW-0051">Antiviral defense</keyword>
<dbReference type="Proteomes" id="UP000054844">
    <property type="component" value="Unassembled WGS sequence"/>
</dbReference>
<dbReference type="STRING" id="207340.APZ41_017405"/>
<dbReference type="OrthoDB" id="5704083at2"/>